<gene>
    <name evidence="1" type="ORF">SAMN05878443_2147</name>
</gene>
<dbReference type="Proteomes" id="UP000184758">
    <property type="component" value="Unassembled WGS sequence"/>
</dbReference>
<dbReference type="AlphaFoldDB" id="A0A1N6HX27"/>
<name>A0A1N6HX27_9LACT</name>
<evidence type="ECO:0000313" key="2">
    <source>
        <dbReference type="Proteomes" id="UP000184758"/>
    </source>
</evidence>
<evidence type="ECO:0000313" key="1">
    <source>
        <dbReference type="EMBL" id="SIO24372.1"/>
    </source>
</evidence>
<reference evidence="2" key="1">
    <citation type="submission" date="2016-11" db="EMBL/GenBank/DDBJ databases">
        <authorList>
            <person name="Varghese N."/>
            <person name="Submissions S."/>
        </authorList>
    </citation>
    <scope>NUCLEOTIDE SEQUENCE [LARGE SCALE GENOMIC DNA]</scope>
    <source>
        <strain evidence="2">313</strain>
    </source>
</reference>
<dbReference type="STRING" id="28230.SAMN05878443_2147"/>
<organism evidence="1 2">
    <name type="scientific">Carnobacterium alterfunditum</name>
    <dbReference type="NCBI Taxonomy" id="28230"/>
    <lineage>
        <taxon>Bacteria</taxon>
        <taxon>Bacillati</taxon>
        <taxon>Bacillota</taxon>
        <taxon>Bacilli</taxon>
        <taxon>Lactobacillales</taxon>
        <taxon>Carnobacteriaceae</taxon>
        <taxon>Carnobacterium</taxon>
    </lineage>
</organism>
<sequence>MEIRLLLSTLIYSTIVEHPDICYVESAFCSGFVIYVMKSHTFGYLREFSHLEVTKIDVVFSVGYTS</sequence>
<accession>A0A1N6HX27</accession>
<keyword evidence="2" id="KW-1185">Reference proteome</keyword>
<proteinExistence type="predicted"/>
<protein>
    <submittedName>
        <fullName evidence="1">Uncharacterized protein</fullName>
    </submittedName>
</protein>
<dbReference type="EMBL" id="FSRN01000001">
    <property type="protein sequence ID" value="SIO24372.1"/>
    <property type="molecule type" value="Genomic_DNA"/>
</dbReference>